<accession>A5KCY5</accession>
<feature type="compositionally biased region" description="Polar residues" evidence="1">
    <location>
        <begin position="336"/>
        <end position="355"/>
    </location>
</feature>
<dbReference type="PhylomeDB" id="A5KCY5"/>
<dbReference type="GeneID" id="5471460"/>
<dbReference type="OMA" id="NEWNSIC"/>
<dbReference type="KEGG" id="pvx:PVX_241290"/>
<reference evidence="3 4" key="1">
    <citation type="journal article" date="2008" name="Nature">
        <title>Comparative genomics of the neglected human malaria parasite Plasmodium vivax.</title>
        <authorList>
            <person name="Carlton J.M."/>
            <person name="Adams J.H."/>
            <person name="Silva J.C."/>
            <person name="Bidwell S.L."/>
            <person name="Lorenzi H."/>
            <person name="Caler E."/>
            <person name="Crabtree J."/>
            <person name="Angiuoli S.V."/>
            <person name="Merino E.F."/>
            <person name="Amedeo P."/>
            <person name="Cheng Q."/>
            <person name="Coulson R.M."/>
            <person name="Crabb B.S."/>
            <person name="Del Portillo H.A."/>
            <person name="Essien K."/>
            <person name="Feldblyum T.V."/>
            <person name="Fernandez-Becerra C."/>
            <person name="Gilson P.R."/>
            <person name="Gueye A.H."/>
            <person name="Guo X."/>
            <person name="Kang'a S."/>
            <person name="Kooij T.W."/>
            <person name="Korsinczky M."/>
            <person name="Meyer E.V."/>
            <person name="Nene V."/>
            <person name="Paulsen I."/>
            <person name="White O."/>
            <person name="Ralph S.A."/>
            <person name="Ren Q."/>
            <person name="Sargeant T.J."/>
            <person name="Salzberg S.L."/>
            <person name="Stoeckert C.J."/>
            <person name="Sullivan S.A."/>
            <person name="Yamamoto M.M."/>
            <person name="Hoffman S.L."/>
            <person name="Wortman J.R."/>
            <person name="Gardner M.J."/>
            <person name="Galinski M.R."/>
            <person name="Barnwell J.W."/>
            <person name="Fraser-Liggett C.M."/>
        </authorList>
    </citation>
    <scope>NUCLEOTIDE SEQUENCE [LARGE SCALE GENOMIC DNA]</scope>
    <source>
        <strain evidence="3 4">Salvador I</strain>
    </source>
</reference>
<dbReference type="VEuPathDB" id="PlasmoDB:PVX_241290"/>
<evidence type="ECO:0000313" key="4">
    <source>
        <dbReference type="Proteomes" id="UP000008333"/>
    </source>
</evidence>
<dbReference type="InParanoid" id="A5KCY5"/>
<dbReference type="AlphaFoldDB" id="A5KCY5"/>
<comment type="caution">
    <text evidence="3">The sequence shown here is derived from an EMBL/GenBank/DDBJ whole genome shotgun (WGS) entry which is preliminary data.</text>
</comment>
<dbReference type="RefSeq" id="XP_001608550.1">
    <property type="nucleotide sequence ID" value="XM_001608500.1"/>
</dbReference>
<sequence length="771" mass="89418">MEKKLSIINENDCRKNFIKCAPIKVLHNKKILYDFSEYYIYLNNELSKIEENVKGKYCKYITHIFELYHKLYEEDKQWDLLHRYENEFKLFRTIFEKENALSSLKSKCNIDNSLIESIKNVKTTDTLEENNFRGLATSNRYDNNFNNIKSEYVRFLLNNISFFSFALFYYPIFLLSNRKFIEIKKIYSTFYIFILQEKVLKGLPSFQIYEELRKDVKDNEYKSVHCDKLSESKNKDNIKKLCKKLLRNLTDLPKLDNMKNKSHTDQCLYLNFWIYDELSKIYDHKEENIFDVPDVAKFLNADIEINKDLIEKDLNKNYKIIVPPSPARTQPKEGDSQNSDTTGVVQTSRENQTPPGNEANKGGQEVKESKVAEAPKVINGHESTVNNKETQVSADNLRNQASGDSSGTQASAANTGSQGSEDEQKKKLPQEIINYKAYSTHNPCFFNYNCKFSECREMKHLYEYFKDYETIKNKINCDQRKNDEYFKYLKYISSIYNKHKDEEGCCSWGANMCPYYFLQCDEAYDPRKLVGALESGNSKKCSGIKETAGVIKPVKAESEVDKLRNSMYIKYMTCSYIPGSHFNKKGLICQQQSQRPHINNKFLSRYSSYNPPINISTPISKNITVHGKPMNVVLISNPKASITAKDVKESDIVHLSKSKSGYYSALFPEVTEKVRAYYLEEAETACPKGQSVKEMSEYCRKSKRYNKIINLSNSQSANLTLKEDIENWEDIVIPDDTSFLNDILQQLPVRMGTVSLASLGAITMLFMYYKV</sequence>
<dbReference type="InterPro" id="IPR008780">
    <property type="entry name" value="Plasmodium_Vir"/>
</dbReference>
<keyword evidence="4" id="KW-1185">Reference proteome</keyword>
<evidence type="ECO:0000313" key="3">
    <source>
        <dbReference type="EMBL" id="EDL42783.1"/>
    </source>
</evidence>
<evidence type="ECO:0000256" key="1">
    <source>
        <dbReference type="SAM" id="MobiDB-lite"/>
    </source>
</evidence>
<feature type="transmembrane region" description="Helical" evidence="2">
    <location>
        <begin position="747"/>
        <end position="769"/>
    </location>
</feature>
<keyword evidence="2" id="KW-1133">Transmembrane helix</keyword>
<keyword evidence="2" id="KW-0472">Membrane</keyword>
<feature type="region of interest" description="Disordered" evidence="1">
    <location>
        <begin position="398"/>
        <end position="426"/>
    </location>
</feature>
<feature type="compositionally biased region" description="Polar residues" evidence="1">
    <location>
        <begin position="398"/>
        <end position="419"/>
    </location>
</feature>
<feature type="region of interest" description="Disordered" evidence="1">
    <location>
        <begin position="321"/>
        <end position="370"/>
    </location>
</feature>
<dbReference type="EMBL" id="AAKM01000055">
    <property type="protein sequence ID" value="EDL42783.1"/>
    <property type="molecule type" value="Genomic_DNA"/>
</dbReference>
<evidence type="ECO:0000256" key="2">
    <source>
        <dbReference type="SAM" id="Phobius"/>
    </source>
</evidence>
<protein>
    <submittedName>
        <fullName evidence="3">Variable surface protein Vir12-like</fullName>
    </submittedName>
</protein>
<dbReference type="Proteomes" id="UP000008333">
    <property type="component" value="Unassembled WGS sequence"/>
</dbReference>
<proteinExistence type="predicted"/>
<dbReference type="Pfam" id="PF05795">
    <property type="entry name" value="Plasmodium_Vir"/>
    <property type="match status" value="2"/>
</dbReference>
<feature type="transmembrane region" description="Helical" evidence="2">
    <location>
        <begin position="155"/>
        <end position="175"/>
    </location>
</feature>
<gene>
    <name evidence="3" type="ORF">PVX_241290</name>
</gene>
<name>A5KCY5_PLAVS</name>
<organism evidence="3 4">
    <name type="scientific">Plasmodium vivax (strain Salvador I)</name>
    <dbReference type="NCBI Taxonomy" id="126793"/>
    <lineage>
        <taxon>Eukaryota</taxon>
        <taxon>Sar</taxon>
        <taxon>Alveolata</taxon>
        <taxon>Apicomplexa</taxon>
        <taxon>Aconoidasida</taxon>
        <taxon>Haemosporida</taxon>
        <taxon>Plasmodiidae</taxon>
        <taxon>Plasmodium</taxon>
        <taxon>Plasmodium (Plasmodium)</taxon>
    </lineage>
</organism>
<keyword evidence="2" id="KW-0812">Transmembrane</keyword>